<dbReference type="Proteomes" id="UP000219947">
    <property type="component" value="Unassembled WGS sequence"/>
</dbReference>
<keyword evidence="5 8" id="KW-0812">Transmembrane</keyword>
<feature type="transmembrane region" description="Helical" evidence="8">
    <location>
        <begin position="361"/>
        <end position="380"/>
    </location>
</feature>
<proteinExistence type="inferred from homology"/>
<accession>A0A2A8D5N0</accession>
<feature type="transmembrane region" description="Helical" evidence="8">
    <location>
        <begin position="63"/>
        <end position="82"/>
    </location>
</feature>
<comment type="subcellular location">
    <subcellularLocation>
        <location evidence="1">Cell membrane</location>
        <topology evidence="1">Multi-pass membrane protein</topology>
    </subcellularLocation>
</comment>
<keyword evidence="4" id="KW-1003">Cell membrane</keyword>
<dbReference type="PANTHER" id="PTHR43124:SF3">
    <property type="entry name" value="CHLORAMPHENICOL EFFLUX PUMP RV0191"/>
    <property type="match status" value="1"/>
</dbReference>
<reference evidence="10" key="1">
    <citation type="submission" date="2017-10" db="EMBL/GenBank/DDBJ databases">
        <title>Kefir isolates.</title>
        <authorList>
            <person name="Kim Y."/>
            <person name="Blasche S."/>
        </authorList>
    </citation>
    <scope>NUCLEOTIDE SEQUENCE [LARGE SCALE GENOMIC DNA]</scope>
    <source>
        <strain evidence="10">OG2-2</strain>
    </source>
</reference>
<comment type="caution">
    <text evidence="10">The sequence shown here is derived from an EMBL/GenBank/DDBJ whole genome shotgun (WGS) entry which is preliminary data.</text>
</comment>
<name>A0A2A8D5N0_9MICC</name>
<evidence type="ECO:0000259" key="9">
    <source>
        <dbReference type="PROSITE" id="PS50850"/>
    </source>
</evidence>
<feature type="transmembrane region" description="Helical" evidence="8">
    <location>
        <begin position="119"/>
        <end position="140"/>
    </location>
</feature>
<evidence type="ECO:0000256" key="4">
    <source>
        <dbReference type="ARBA" id="ARBA00022475"/>
    </source>
</evidence>
<dbReference type="CDD" id="cd17320">
    <property type="entry name" value="MFS_MdfA_MDR_like"/>
    <property type="match status" value="1"/>
</dbReference>
<dbReference type="GO" id="GO:0042910">
    <property type="term" value="F:xenobiotic transmembrane transporter activity"/>
    <property type="evidence" value="ECO:0007669"/>
    <property type="project" value="InterPro"/>
</dbReference>
<evidence type="ECO:0000313" key="11">
    <source>
        <dbReference type="Proteomes" id="UP000219947"/>
    </source>
</evidence>
<evidence type="ECO:0000256" key="6">
    <source>
        <dbReference type="ARBA" id="ARBA00022989"/>
    </source>
</evidence>
<evidence type="ECO:0000256" key="3">
    <source>
        <dbReference type="ARBA" id="ARBA00022448"/>
    </source>
</evidence>
<dbReference type="SUPFAM" id="SSF103473">
    <property type="entry name" value="MFS general substrate transporter"/>
    <property type="match status" value="1"/>
</dbReference>
<dbReference type="Pfam" id="PF07690">
    <property type="entry name" value="MFS_1"/>
    <property type="match status" value="1"/>
</dbReference>
<gene>
    <name evidence="10" type="ORF">CRM92_05580</name>
</gene>
<keyword evidence="3" id="KW-0813">Transport</keyword>
<comment type="similarity">
    <text evidence="2">Belongs to the major facilitator superfamily. Bcr/CmlA family.</text>
</comment>
<dbReference type="InterPro" id="IPR004812">
    <property type="entry name" value="Efflux_drug-R_Bcr/CmlA"/>
</dbReference>
<sequence>MSSSQTTSRQGHEHPDHVKVSFGIPAPVIVTLAALTAIAPLGIDMYIASLPTIAEELHTTEAAASMTLSTFMIGMALGQLIIGPLSDKTGRRTPLLIGSAVCFAATALCAFSPTIEVFIAARFLMGFSGSVGAVLARSIVADTTKGLATAKLMGIMMMINGFAPVLAPLFGGWVLSWGTWRSVFNVLTVITGALMLAVIFILRETLPAEKRYQGTALSVYSEIPKVFRIRRYMGFSLTMCFAFGALFSYISGSTFVLQKILGLDAGQYTLAFGVNSLGIVAMSSLATALVGKVAQRTIVNVGVSALLVVSVLLTGSFLIGISLWPTLILLFCLTCSVGLIFGNASALALNEARHMAGSASAVMGTVQALLGGLAAPLVSLGGEGSYMPMAFSILGFALMTALVLFTTPRKDADYAADGGEGGR</sequence>
<evidence type="ECO:0000256" key="7">
    <source>
        <dbReference type="ARBA" id="ARBA00023136"/>
    </source>
</evidence>
<dbReference type="Gene3D" id="1.20.1720.10">
    <property type="entry name" value="Multidrug resistance protein D"/>
    <property type="match status" value="1"/>
</dbReference>
<keyword evidence="11" id="KW-1185">Reference proteome</keyword>
<feature type="transmembrane region" description="Helical" evidence="8">
    <location>
        <begin position="386"/>
        <end position="405"/>
    </location>
</feature>
<organism evidence="10 11">
    <name type="scientific">Rothia dentocariosa</name>
    <dbReference type="NCBI Taxonomy" id="2047"/>
    <lineage>
        <taxon>Bacteria</taxon>
        <taxon>Bacillati</taxon>
        <taxon>Actinomycetota</taxon>
        <taxon>Actinomycetes</taxon>
        <taxon>Micrococcales</taxon>
        <taxon>Micrococcaceae</taxon>
        <taxon>Rothia</taxon>
    </lineage>
</organism>
<dbReference type="InterPro" id="IPR001958">
    <property type="entry name" value="Tet-R_TetA/multi-R_MdtG-like"/>
</dbReference>
<protein>
    <submittedName>
        <fullName evidence="10">Drug resistance transporter</fullName>
    </submittedName>
</protein>
<evidence type="ECO:0000256" key="2">
    <source>
        <dbReference type="ARBA" id="ARBA00006236"/>
    </source>
</evidence>
<dbReference type="PROSITE" id="PS50850">
    <property type="entry name" value="MFS"/>
    <property type="match status" value="1"/>
</dbReference>
<dbReference type="RefSeq" id="WP_098042591.1">
    <property type="nucleotide sequence ID" value="NZ_PDEV01000002.1"/>
</dbReference>
<evidence type="ECO:0000256" key="8">
    <source>
        <dbReference type="SAM" id="Phobius"/>
    </source>
</evidence>
<feature type="transmembrane region" description="Helical" evidence="8">
    <location>
        <begin position="270"/>
        <end position="291"/>
    </location>
</feature>
<feature type="transmembrane region" description="Helical" evidence="8">
    <location>
        <begin position="20"/>
        <end position="43"/>
    </location>
</feature>
<evidence type="ECO:0000256" key="1">
    <source>
        <dbReference type="ARBA" id="ARBA00004651"/>
    </source>
</evidence>
<evidence type="ECO:0000256" key="5">
    <source>
        <dbReference type="ARBA" id="ARBA00022692"/>
    </source>
</evidence>
<feature type="transmembrane region" description="Helical" evidence="8">
    <location>
        <begin position="298"/>
        <end position="321"/>
    </location>
</feature>
<evidence type="ECO:0000313" key="10">
    <source>
        <dbReference type="EMBL" id="PEN16164.1"/>
    </source>
</evidence>
<dbReference type="GO" id="GO:0005886">
    <property type="term" value="C:plasma membrane"/>
    <property type="evidence" value="ECO:0007669"/>
    <property type="project" value="UniProtKB-SubCell"/>
</dbReference>
<dbReference type="InterPro" id="IPR011701">
    <property type="entry name" value="MFS"/>
</dbReference>
<feature type="domain" description="Major facilitator superfamily (MFS) profile" evidence="9">
    <location>
        <begin position="28"/>
        <end position="413"/>
    </location>
</feature>
<feature type="transmembrane region" description="Helical" evidence="8">
    <location>
        <begin position="327"/>
        <end position="349"/>
    </location>
</feature>
<dbReference type="InterPro" id="IPR020846">
    <property type="entry name" value="MFS_dom"/>
</dbReference>
<dbReference type="InterPro" id="IPR036259">
    <property type="entry name" value="MFS_trans_sf"/>
</dbReference>
<dbReference type="AlphaFoldDB" id="A0A2A8D5N0"/>
<feature type="transmembrane region" description="Helical" evidence="8">
    <location>
        <begin position="182"/>
        <end position="202"/>
    </location>
</feature>
<dbReference type="PRINTS" id="PR01035">
    <property type="entry name" value="TCRTETA"/>
</dbReference>
<keyword evidence="7 8" id="KW-0472">Membrane</keyword>
<feature type="transmembrane region" description="Helical" evidence="8">
    <location>
        <begin position="94"/>
        <end position="113"/>
    </location>
</feature>
<keyword evidence="6 8" id="KW-1133">Transmembrane helix</keyword>
<dbReference type="EMBL" id="PDEV01000002">
    <property type="protein sequence ID" value="PEN16164.1"/>
    <property type="molecule type" value="Genomic_DNA"/>
</dbReference>
<dbReference type="InterPro" id="IPR050189">
    <property type="entry name" value="MFS_Efflux_Transporters"/>
</dbReference>
<feature type="transmembrane region" description="Helical" evidence="8">
    <location>
        <begin position="152"/>
        <end position="176"/>
    </location>
</feature>
<dbReference type="PANTHER" id="PTHR43124">
    <property type="entry name" value="PURINE EFFLUX PUMP PBUE"/>
    <property type="match status" value="1"/>
</dbReference>
<dbReference type="GO" id="GO:1990961">
    <property type="term" value="P:xenobiotic detoxification by transmembrane export across the plasma membrane"/>
    <property type="evidence" value="ECO:0007669"/>
    <property type="project" value="InterPro"/>
</dbReference>
<dbReference type="NCBIfam" id="TIGR00710">
    <property type="entry name" value="efflux_Bcr_CflA"/>
    <property type="match status" value="1"/>
</dbReference>
<feature type="transmembrane region" description="Helical" evidence="8">
    <location>
        <begin position="232"/>
        <end position="250"/>
    </location>
</feature>